<dbReference type="InterPro" id="IPR021109">
    <property type="entry name" value="Peptidase_aspartic_dom_sf"/>
</dbReference>
<proteinExistence type="predicted"/>
<sequence>MDIIDSPFIKFSPDDIPRPWLPVTISNPHTKQSISLYGLIDTGADECAVPAQLASTIGHNLQAGQQKEINTGNGKTAAYAHTLSFETKGIIIENVLIDFMPNLNVVLLGVKSFLSNFKVVIDYKNNKFSLLDNKLH</sequence>
<dbReference type="EMBL" id="PCRK01000064">
    <property type="protein sequence ID" value="PIP19442.1"/>
    <property type="molecule type" value="Genomic_DNA"/>
</dbReference>
<dbReference type="Gene3D" id="2.40.70.10">
    <property type="entry name" value="Acid Proteases"/>
    <property type="match status" value="1"/>
</dbReference>
<gene>
    <name evidence="1" type="ORF">COX41_02845</name>
</gene>
<dbReference type="Proteomes" id="UP000231292">
    <property type="component" value="Unassembled WGS sequence"/>
</dbReference>
<dbReference type="SUPFAM" id="SSF50630">
    <property type="entry name" value="Acid proteases"/>
    <property type="match status" value="1"/>
</dbReference>
<dbReference type="Pfam" id="PF13975">
    <property type="entry name" value="gag-asp_proteas"/>
    <property type="match status" value="1"/>
</dbReference>
<evidence type="ECO:0000313" key="2">
    <source>
        <dbReference type="Proteomes" id="UP000231292"/>
    </source>
</evidence>
<evidence type="ECO:0000313" key="1">
    <source>
        <dbReference type="EMBL" id="PIP19442.1"/>
    </source>
</evidence>
<accession>A0A2G9YJX6</accession>
<name>A0A2G9YJX6_9BACT</name>
<reference evidence="1 2" key="1">
    <citation type="submission" date="2017-09" db="EMBL/GenBank/DDBJ databases">
        <title>Depth-based differentiation of microbial function through sediment-hosted aquifers and enrichment of novel symbionts in the deep terrestrial subsurface.</title>
        <authorList>
            <person name="Probst A.J."/>
            <person name="Ladd B."/>
            <person name="Jarett J.K."/>
            <person name="Geller-Mcgrath D.E."/>
            <person name="Sieber C.M."/>
            <person name="Emerson J.B."/>
            <person name="Anantharaman K."/>
            <person name="Thomas B.C."/>
            <person name="Malmstrom R."/>
            <person name="Stieglmeier M."/>
            <person name="Klingl A."/>
            <person name="Woyke T."/>
            <person name="Ryan C.M."/>
            <person name="Banfield J.F."/>
        </authorList>
    </citation>
    <scope>NUCLEOTIDE SEQUENCE [LARGE SCALE GENOMIC DNA]</scope>
    <source>
        <strain evidence="1">CG23_combo_of_CG06-09_8_20_14_all_41_10</strain>
    </source>
</reference>
<evidence type="ECO:0008006" key="3">
    <source>
        <dbReference type="Google" id="ProtNLM"/>
    </source>
</evidence>
<protein>
    <recommendedName>
        <fullName evidence="3">Peptidase A2 domain-containing protein</fullName>
    </recommendedName>
</protein>
<dbReference type="AlphaFoldDB" id="A0A2G9YJX6"/>
<organism evidence="1 2">
    <name type="scientific">Candidatus Sherwoodlollariibacterium unditelluris</name>
    <dbReference type="NCBI Taxonomy" id="1974757"/>
    <lineage>
        <taxon>Bacteria</taxon>
        <taxon>Pseudomonadati</taxon>
        <taxon>Candidatus Omnitrophota</taxon>
        <taxon>Candidatus Sherwoodlollariibacterium</taxon>
    </lineage>
</organism>
<comment type="caution">
    <text evidence="1">The sequence shown here is derived from an EMBL/GenBank/DDBJ whole genome shotgun (WGS) entry which is preliminary data.</text>
</comment>